<keyword evidence="1" id="KW-1133">Transmembrane helix</keyword>
<feature type="chain" id="PRO_5008597735" description="DUF6535 domain-containing protein" evidence="2">
    <location>
        <begin position="29"/>
        <end position="197"/>
    </location>
</feature>
<dbReference type="OrthoDB" id="3219854at2759"/>
<evidence type="ECO:0000313" key="5">
    <source>
        <dbReference type="Proteomes" id="UP000092154"/>
    </source>
</evidence>
<keyword evidence="5" id="KW-1185">Reference proteome</keyword>
<dbReference type="EMBL" id="KV448290">
    <property type="protein sequence ID" value="OAX38528.1"/>
    <property type="molecule type" value="Genomic_DNA"/>
</dbReference>
<evidence type="ECO:0000256" key="1">
    <source>
        <dbReference type="SAM" id="Phobius"/>
    </source>
</evidence>
<keyword evidence="2" id="KW-0732">Signal</keyword>
<dbReference type="InParanoid" id="A0A1B7N0Y0"/>
<feature type="transmembrane region" description="Helical" evidence="1">
    <location>
        <begin position="79"/>
        <end position="100"/>
    </location>
</feature>
<evidence type="ECO:0000259" key="3">
    <source>
        <dbReference type="Pfam" id="PF20153"/>
    </source>
</evidence>
<organism evidence="4 5">
    <name type="scientific">Rhizopogon vinicolor AM-OR11-026</name>
    <dbReference type="NCBI Taxonomy" id="1314800"/>
    <lineage>
        <taxon>Eukaryota</taxon>
        <taxon>Fungi</taxon>
        <taxon>Dikarya</taxon>
        <taxon>Basidiomycota</taxon>
        <taxon>Agaricomycotina</taxon>
        <taxon>Agaricomycetes</taxon>
        <taxon>Agaricomycetidae</taxon>
        <taxon>Boletales</taxon>
        <taxon>Suillineae</taxon>
        <taxon>Rhizopogonaceae</taxon>
        <taxon>Rhizopogon</taxon>
    </lineage>
</organism>
<name>A0A1B7N0Y0_9AGAM</name>
<dbReference type="InterPro" id="IPR045338">
    <property type="entry name" value="DUF6535"/>
</dbReference>
<evidence type="ECO:0000313" key="4">
    <source>
        <dbReference type="EMBL" id="OAX38528.1"/>
    </source>
</evidence>
<evidence type="ECO:0000256" key="2">
    <source>
        <dbReference type="SAM" id="SignalP"/>
    </source>
</evidence>
<dbReference type="AlphaFoldDB" id="A0A1B7N0Y0"/>
<dbReference type="Pfam" id="PF20153">
    <property type="entry name" value="DUF6535"/>
    <property type="match status" value="1"/>
</dbReference>
<keyword evidence="1" id="KW-0812">Transmembrane</keyword>
<dbReference type="Proteomes" id="UP000092154">
    <property type="component" value="Unassembled WGS sequence"/>
</dbReference>
<protein>
    <recommendedName>
        <fullName evidence="3">DUF6535 domain-containing protein</fullName>
    </recommendedName>
</protein>
<sequence length="197" mass="21604">MAIPGSAACFLTLSLLLQPYAIVRFASATSDSPSPRLHTSTISEERGQDPLSKILAIYRKVSRNYDDHLLEMYSGKMDIVPTFAGLFAAAVNTAFIIAIYPNPVNTTNTLLVQLIQITSYGPSTAQPSTLSASTGYSSAEFWTQGLAYASLTFNLFAAFGAVLGEQWLGYYKTNHYGRGSLESRYKQGHCKYQMLQD</sequence>
<feature type="signal peptide" evidence="2">
    <location>
        <begin position="1"/>
        <end position="28"/>
    </location>
</feature>
<keyword evidence="1" id="KW-0472">Membrane</keyword>
<dbReference type="STRING" id="1314800.A0A1B7N0Y0"/>
<gene>
    <name evidence="4" type="ORF">K503DRAFT_800374</name>
</gene>
<reference evidence="4 5" key="1">
    <citation type="submission" date="2016-06" db="EMBL/GenBank/DDBJ databases">
        <title>Comparative genomics of the ectomycorrhizal sister species Rhizopogon vinicolor and Rhizopogon vesiculosus (Basidiomycota: Boletales) reveals a divergence of the mating type B locus.</title>
        <authorList>
            <consortium name="DOE Joint Genome Institute"/>
            <person name="Mujic A.B."/>
            <person name="Kuo A."/>
            <person name="Tritt A."/>
            <person name="Lipzen A."/>
            <person name="Chen C."/>
            <person name="Johnson J."/>
            <person name="Sharma A."/>
            <person name="Barry K."/>
            <person name="Grigoriev I.V."/>
            <person name="Spatafora J.W."/>
        </authorList>
    </citation>
    <scope>NUCLEOTIDE SEQUENCE [LARGE SCALE GENOMIC DNA]</scope>
    <source>
        <strain evidence="4 5">AM-OR11-026</strain>
    </source>
</reference>
<proteinExistence type="predicted"/>
<feature type="domain" description="DUF6535" evidence="3">
    <location>
        <begin position="57"/>
        <end position="196"/>
    </location>
</feature>
<accession>A0A1B7N0Y0</accession>